<dbReference type="STRING" id="146018.BN2156_02611"/>
<dbReference type="AlphaFoldDB" id="A0A0H5RP70"/>
<accession>A0A0H5RP70</accession>
<sequence length="210" mass="23629">MTAPVYDDFTVPVVLQGVDSTRVWRSRARQTLTMSPAGITFERRGKTVQFGWRDITGITMRNMSGSIRITFNAWAICAPGAEPIYPHEFEKRWPTGQIGRWLAHYRPDLVLPADGAMLPFGMPRDAAFHVASAASDRRVRLRHRHAGLAARDRIPVAHAGWRDAALARVRLPLPTDRIWLRFSTCRAVSRQPASRLAHSTCLVDSRPNLP</sequence>
<organism evidence="1 2">
    <name type="scientific">Mycolicibacterium neworleansense</name>
    <dbReference type="NCBI Taxonomy" id="146018"/>
    <lineage>
        <taxon>Bacteria</taxon>
        <taxon>Bacillati</taxon>
        <taxon>Actinomycetota</taxon>
        <taxon>Actinomycetes</taxon>
        <taxon>Mycobacteriales</taxon>
        <taxon>Mycobacteriaceae</taxon>
        <taxon>Mycolicibacterium</taxon>
    </lineage>
</organism>
<evidence type="ECO:0000313" key="2">
    <source>
        <dbReference type="Proteomes" id="UP000199147"/>
    </source>
</evidence>
<name>A0A0H5RP70_9MYCO</name>
<dbReference type="Proteomes" id="UP000199147">
    <property type="component" value="Unassembled WGS sequence"/>
</dbReference>
<gene>
    <name evidence="1" type="ORF">BN2156_02611</name>
</gene>
<dbReference type="EMBL" id="CWKH01000001">
    <property type="protein sequence ID" value="CRZ15748.1"/>
    <property type="molecule type" value="Genomic_DNA"/>
</dbReference>
<evidence type="ECO:0000313" key="1">
    <source>
        <dbReference type="EMBL" id="CRZ15748.1"/>
    </source>
</evidence>
<keyword evidence="2" id="KW-1185">Reference proteome</keyword>
<reference evidence="2" key="1">
    <citation type="submission" date="2015-07" db="EMBL/GenBank/DDBJ databases">
        <authorList>
            <person name="Urmite Genomes"/>
        </authorList>
    </citation>
    <scope>NUCLEOTIDE SEQUENCE [LARGE SCALE GENOMIC DNA]</scope>
    <source>
        <strain evidence="2">type strain: ATCC 49404</strain>
    </source>
</reference>
<proteinExistence type="predicted"/>
<protein>
    <submittedName>
        <fullName evidence="1">Uncharacterized protein</fullName>
    </submittedName>
</protein>